<dbReference type="Proteomes" id="UP000297861">
    <property type="component" value="Unassembled WGS sequence"/>
</dbReference>
<sequence length="1025" mass="116876">MKILAIRGKNLASLENEFAVDFTSEPLQSAGIFAITGPTGAGKSTLLDALCLALFDDAPRLSKAEQLKIEDENLDNITLKDSRNILRKGTAEGYAEVDFVALNGDKYRSRWMVRRARGKADGALQNTSIKLENLSTQTEEQGTKKDILNRITEVIGLTFDQFTRAVLLAQGDFATFLKARQNEKAELLEKLTGTEIYSKISALIFQKTNEAKTSLDIINQRKADIKLLTDEEFESAVKEKESLQKETEPIKEQLSVIEKKLNWIKDNDQLKKESIIAKTNLTTVQSKIEDAAKRYEYISMLDSSQEIRDSYIELINKQKQQISLSANLQLKETELKTAQEKAKIADQNLKVLKVQVEELDQKYLAIRPDIDRAKELDIQIKSTSVQVSENQKNLELHLEASKKTSRNIAELQAQLQKAKETKVSIEKWFDDHKQYDRIIPRIDLIINLLKASEANRIQKDNTLKDLESSKTILQSNTNRLKQQEEEAERLNNLLPSEILSLREKLKEGYPCPVCGNTHHHTEIFKSQQGSINESELNTAKKKIAEDINRTKESIDLTQKNITIFQTHISGFEQRYAESIEELKKDLNTLPNWEIRNQQGILAKELSDITTIWNENKVKLETCSISMDTNTVKLEAEQKSLEISLGEIKQRSENLDNQSTVLKKDTEERLQILKGKSIDEIEKRYTYLKEDYSNKYEQQRQLREKAEAEKSTVSGIISQLKNDIENNLKEISRLEDIIQTWLNHNSTITPERLQDLMSKSKTWIDQEKAYLNDLKNQELIQSTTLEERNIRLQKHQEKGEKPEESLTLENLQTQSDELSAKQQIQNNRLMEIHLTLSSHQQNKERLKGFEAEIRTKEELYNNWAKLNDLLGSANGNKFKAIAQGYTLDVLLGYANKHLEELSKRYKLEKIPNTLALQVIDNDMLGEVRTVHSLSGGESFLISLSLALGLSSLSSNRMKIESLFIDEGFGSLDIETLGIAMDALESLQTQGRKIGVISHVEEMKERISTQIQVTKSANGKSVIKVIG</sequence>
<keyword evidence="3" id="KW-0540">Nuclease</keyword>
<dbReference type="PANTHER" id="PTHR32114">
    <property type="entry name" value="ABC TRANSPORTER ABCH.3"/>
    <property type="match status" value="1"/>
</dbReference>
<dbReference type="GO" id="GO:0006302">
    <property type="term" value="P:double-strand break repair"/>
    <property type="evidence" value="ECO:0007669"/>
    <property type="project" value="InterPro"/>
</dbReference>
<evidence type="ECO:0000259" key="2">
    <source>
        <dbReference type="Pfam" id="PF13476"/>
    </source>
</evidence>
<keyword evidence="3" id="KW-0269">Exonuclease</keyword>
<dbReference type="Gene3D" id="3.40.50.300">
    <property type="entry name" value="P-loop containing nucleotide triphosphate hydrolases"/>
    <property type="match status" value="2"/>
</dbReference>
<dbReference type="AlphaFoldDB" id="A0A4Y8L9Z2"/>
<organism evidence="3 4">
    <name type="scientific">Dysgonomonas capnocytophagoides</name>
    <dbReference type="NCBI Taxonomy" id="45254"/>
    <lineage>
        <taxon>Bacteria</taxon>
        <taxon>Pseudomonadati</taxon>
        <taxon>Bacteroidota</taxon>
        <taxon>Bacteroidia</taxon>
        <taxon>Bacteroidales</taxon>
        <taxon>Dysgonomonadaceae</taxon>
        <taxon>Dysgonomonas</taxon>
    </lineage>
</organism>
<feature type="coiled-coil region" evidence="1">
    <location>
        <begin position="328"/>
        <end position="362"/>
    </location>
</feature>
<keyword evidence="1" id="KW-0175">Coiled coil</keyword>
<protein>
    <submittedName>
        <fullName evidence="3">ATP-dependent exonuclease</fullName>
    </submittedName>
</protein>
<dbReference type="SUPFAM" id="SSF52540">
    <property type="entry name" value="P-loop containing nucleoside triphosphate hydrolases"/>
    <property type="match status" value="1"/>
</dbReference>
<accession>A0A4Y8L9Z2</accession>
<feature type="coiled-coil region" evidence="1">
    <location>
        <begin position="807"/>
        <end position="858"/>
    </location>
</feature>
<dbReference type="GO" id="GO:0004527">
    <property type="term" value="F:exonuclease activity"/>
    <property type="evidence" value="ECO:0007669"/>
    <property type="project" value="UniProtKB-KW"/>
</dbReference>
<comment type="caution">
    <text evidence="3">The sequence shown here is derived from an EMBL/GenBank/DDBJ whole genome shotgun (WGS) entry which is preliminary data.</text>
</comment>
<proteinExistence type="predicted"/>
<evidence type="ECO:0000256" key="1">
    <source>
        <dbReference type="SAM" id="Coils"/>
    </source>
</evidence>
<feature type="domain" description="Rad50/SbcC-type AAA" evidence="2">
    <location>
        <begin position="6"/>
        <end position="261"/>
    </location>
</feature>
<dbReference type="InterPro" id="IPR027417">
    <property type="entry name" value="P-loop_NTPase"/>
</dbReference>
<keyword evidence="4" id="KW-1185">Reference proteome</keyword>
<dbReference type="STRING" id="1121485.GCA_000426485_00163"/>
<feature type="coiled-coil region" evidence="1">
    <location>
        <begin position="463"/>
        <end position="493"/>
    </location>
</feature>
<dbReference type="InterPro" id="IPR038729">
    <property type="entry name" value="Rad50/SbcC_AAA"/>
</dbReference>
<feature type="coiled-coil region" evidence="1">
    <location>
        <begin position="688"/>
        <end position="736"/>
    </location>
</feature>
<dbReference type="EMBL" id="SOML01000001">
    <property type="protein sequence ID" value="TFD98964.1"/>
    <property type="molecule type" value="Genomic_DNA"/>
</dbReference>
<evidence type="ECO:0000313" key="4">
    <source>
        <dbReference type="Proteomes" id="UP000297861"/>
    </source>
</evidence>
<gene>
    <name evidence="3" type="ORF">E2605_02435</name>
</gene>
<dbReference type="RefSeq" id="WP_134435374.1">
    <property type="nucleotide sequence ID" value="NZ_SOML01000001.1"/>
</dbReference>
<feature type="coiled-coil region" evidence="1">
    <location>
        <begin position="394"/>
        <end position="421"/>
    </location>
</feature>
<dbReference type="GO" id="GO:0016887">
    <property type="term" value="F:ATP hydrolysis activity"/>
    <property type="evidence" value="ECO:0007669"/>
    <property type="project" value="InterPro"/>
</dbReference>
<dbReference type="Pfam" id="PF13476">
    <property type="entry name" value="AAA_23"/>
    <property type="match status" value="1"/>
</dbReference>
<name>A0A4Y8L9Z2_9BACT</name>
<keyword evidence="3" id="KW-0378">Hydrolase</keyword>
<dbReference type="PANTHER" id="PTHR32114:SF2">
    <property type="entry name" value="ABC TRANSPORTER ABCH.3"/>
    <property type="match status" value="1"/>
</dbReference>
<dbReference type="Pfam" id="PF13558">
    <property type="entry name" value="SbcC_Walker_B"/>
    <property type="match status" value="1"/>
</dbReference>
<dbReference type="OrthoDB" id="9795626at2"/>
<evidence type="ECO:0000313" key="3">
    <source>
        <dbReference type="EMBL" id="TFD98964.1"/>
    </source>
</evidence>
<reference evidence="3 4" key="1">
    <citation type="submission" date="2019-03" db="EMBL/GenBank/DDBJ databases">
        <title>San Antonio Military Medical Center submission to MRSN (WRAIR), pending publication.</title>
        <authorList>
            <person name="Blyth D.M."/>
            <person name="Mccarthy S.L."/>
            <person name="Schall S.E."/>
            <person name="Stam J.A."/>
            <person name="Ong A.C."/>
            <person name="Mcgann P.T."/>
        </authorList>
    </citation>
    <scope>NUCLEOTIDE SEQUENCE [LARGE SCALE GENOMIC DNA]</scope>
    <source>
        <strain evidence="3 4">MRSN571793</strain>
    </source>
</reference>